<dbReference type="Proteomes" id="UP000183805">
    <property type="component" value="Unassembled WGS sequence"/>
</dbReference>
<evidence type="ECO:0000313" key="4">
    <source>
        <dbReference type="Proteomes" id="UP000183805"/>
    </source>
</evidence>
<feature type="transmembrane region" description="Helical" evidence="1">
    <location>
        <begin position="59"/>
        <end position="78"/>
    </location>
</feature>
<dbReference type="AlphaFoldDB" id="A0AAD0WBX0"/>
<reference evidence="3 4" key="1">
    <citation type="submission" date="2016-10" db="EMBL/GenBank/DDBJ databases">
        <authorList>
            <person name="Varghese N."/>
            <person name="Submissions S."/>
        </authorList>
    </citation>
    <scope>NUCLEOTIDE SEQUENCE [LARGE SCALE GENOMIC DNA]</scope>
    <source>
        <strain evidence="3 4">CGMCC 1.8499</strain>
    </source>
</reference>
<feature type="transmembrane region" description="Helical" evidence="1">
    <location>
        <begin position="20"/>
        <end position="39"/>
    </location>
</feature>
<evidence type="ECO:0000256" key="1">
    <source>
        <dbReference type="SAM" id="Phobius"/>
    </source>
</evidence>
<dbReference type="RefSeq" id="WP_065979790.1">
    <property type="nucleotide sequence ID" value="NZ_CP032090.1"/>
</dbReference>
<protein>
    <submittedName>
        <fullName evidence="2">DUF2919 domain-containing protein</fullName>
    </submittedName>
</protein>
<dbReference type="Proteomes" id="UP000264605">
    <property type="component" value="Chromosome"/>
</dbReference>
<gene>
    <name evidence="2" type="ORF">D0907_06060</name>
    <name evidence="3" type="ORF">SAMN04487854_10310</name>
</gene>
<keyword evidence="1" id="KW-1133">Transmembrane helix</keyword>
<dbReference type="Pfam" id="PF11143">
    <property type="entry name" value="DUF2919"/>
    <property type="match status" value="1"/>
</dbReference>
<sequence>MMRYGPEYWDKHGAYRTPIAFHLTLLVLLRSYFIWLMAALSRRPDLDIMSLFFSSKSEFFMAIGIAAIALLPAVVFCFRRPQENPETAKRWATVWRFMRWPLIVCAVIDLGWLTYQAAHSYYQFSFFLACQMVLVLWVLLYLVKSRYLSVFFNDWPDPIVKKGN</sequence>
<feature type="transmembrane region" description="Helical" evidence="1">
    <location>
        <begin position="98"/>
        <end position="115"/>
    </location>
</feature>
<dbReference type="EMBL" id="CP032090">
    <property type="protein sequence ID" value="AXV64882.1"/>
    <property type="molecule type" value="Genomic_DNA"/>
</dbReference>
<dbReference type="GeneID" id="99505014"/>
<reference evidence="2 5" key="2">
    <citation type="submission" date="2018-08" db="EMBL/GenBank/DDBJ databases">
        <title>Draft genome sequence of Pseudoalteromonas donghaensis HJ51.</title>
        <authorList>
            <person name="Oh J."/>
            <person name="Roh D."/>
        </authorList>
    </citation>
    <scope>NUCLEOTIDE SEQUENCE [LARGE SCALE GENOMIC DNA]</scope>
    <source>
        <strain evidence="2 5">HJ51</strain>
    </source>
</reference>
<feature type="transmembrane region" description="Helical" evidence="1">
    <location>
        <begin position="121"/>
        <end position="143"/>
    </location>
</feature>
<keyword evidence="1" id="KW-0812">Transmembrane</keyword>
<dbReference type="EMBL" id="FPAZ01000003">
    <property type="protein sequence ID" value="SFT44170.1"/>
    <property type="molecule type" value="Genomic_DNA"/>
</dbReference>
<evidence type="ECO:0000313" key="5">
    <source>
        <dbReference type="Proteomes" id="UP000264605"/>
    </source>
</evidence>
<dbReference type="KEGG" id="pdj:D0907_06060"/>
<evidence type="ECO:0000313" key="2">
    <source>
        <dbReference type="EMBL" id="AXV64882.1"/>
    </source>
</evidence>
<evidence type="ECO:0000313" key="3">
    <source>
        <dbReference type="EMBL" id="SFT44170.1"/>
    </source>
</evidence>
<name>A0AAD0WBX0_9GAMM</name>
<dbReference type="InterPro" id="IPR021318">
    <property type="entry name" value="DUF2919"/>
</dbReference>
<keyword evidence="4" id="KW-1185">Reference proteome</keyword>
<proteinExistence type="predicted"/>
<accession>A0AAD0WBX0</accession>
<organism evidence="2 5">
    <name type="scientific">Pseudoalteromonas lipolytica</name>
    <dbReference type="NCBI Taxonomy" id="570156"/>
    <lineage>
        <taxon>Bacteria</taxon>
        <taxon>Pseudomonadati</taxon>
        <taxon>Pseudomonadota</taxon>
        <taxon>Gammaproteobacteria</taxon>
        <taxon>Alteromonadales</taxon>
        <taxon>Pseudoalteromonadaceae</taxon>
        <taxon>Pseudoalteromonas</taxon>
    </lineage>
</organism>
<keyword evidence="1" id="KW-0472">Membrane</keyword>